<sequence>MPFSHVLTDLETVTTVLPIIAVVLCSVANGRELSQTGRALRLPQWRKTRVDCLVFAARFRCFGEMAKSLRSKWKRKMRAEKRKKNAPKELARLKTALGLSADGKGEISAKDVEEVATVVSADKLESRNVDVEMEGDDNTAAKMETDSKRNKRTRLDEHGQYPSWMHQRQAKKLRQKRNAKKGKPKNKKGVAW</sequence>
<protein>
    <recommendedName>
        <fullName evidence="2">Protein LLP homolog</fullName>
    </recommendedName>
    <alternativeName>
        <fullName evidence="3">Protein LAPS18-like</fullName>
    </alternativeName>
</protein>
<dbReference type="GeneTree" id="ENSGT00940000165344"/>
<dbReference type="Ensembl" id="ENSSFOT00015008817.2">
    <property type="protein sequence ID" value="ENSSFOP00015008693.1"/>
    <property type="gene ID" value="ENSSFOG00015005684.2"/>
</dbReference>
<evidence type="ECO:0000256" key="4">
    <source>
        <dbReference type="SAM" id="MobiDB-lite"/>
    </source>
</evidence>
<dbReference type="GO" id="GO:0097484">
    <property type="term" value="P:dendrite extension"/>
    <property type="evidence" value="ECO:0007669"/>
    <property type="project" value="TreeGrafter"/>
</dbReference>
<dbReference type="GO" id="GO:0003723">
    <property type="term" value="F:RNA binding"/>
    <property type="evidence" value="ECO:0007669"/>
    <property type="project" value="TreeGrafter"/>
</dbReference>
<dbReference type="InterPro" id="IPR018784">
    <property type="entry name" value="LLPH-like"/>
</dbReference>
<name>A0A8C9RBF4_SCLFO</name>
<dbReference type="OrthoDB" id="6257894at2759"/>
<evidence type="ECO:0000313" key="6">
    <source>
        <dbReference type="Proteomes" id="UP000694397"/>
    </source>
</evidence>
<comment type="similarity">
    <text evidence="1">Belongs to the learning-associated protein family.</text>
</comment>
<dbReference type="PANTHER" id="PTHR34253:SF1">
    <property type="entry name" value="PROTEIN LLP HOMOLOG"/>
    <property type="match status" value="1"/>
</dbReference>
<gene>
    <name evidence="5" type="primary">llph</name>
</gene>
<organism evidence="5 6">
    <name type="scientific">Scleropages formosus</name>
    <name type="common">Asian bonytongue</name>
    <name type="synonym">Osteoglossum formosum</name>
    <dbReference type="NCBI Taxonomy" id="113540"/>
    <lineage>
        <taxon>Eukaryota</taxon>
        <taxon>Metazoa</taxon>
        <taxon>Chordata</taxon>
        <taxon>Craniata</taxon>
        <taxon>Vertebrata</taxon>
        <taxon>Euteleostomi</taxon>
        <taxon>Actinopterygii</taxon>
        <taxon>Neopterygii</taxon>
        <taxon>Teleostei</taxon>
        <taxon>Osteoglossocephala</taxon>
        <taxon>Osteoglossomorpha</taxon>
        <taxon>Osteoglossiformes</taxon>
        <taxon>Osteoglossidae</taxon>
        <taxon>Scleropages</taxon>
    </lineage>
</organism>
<evidence type="ECO:0000256" key="1">
    <source>
        <dbReference type="ARBA" id="ARBA00034118"/>
    </source>
</evidence>
<proteinExistence type="inferred from homology"/>
<dbReference type="AlphaFoldDB" id="A0A8C9RBF4"/>
<reference evidence="5" key="3">
    <citation type="submission" date="2025-09" db="UniProtKB">
        <authorList>
            <consortium name="Ensembl"/>
        </authorList>
    </citation>
    <scope>IDENTIFICATION</scope>
</reference>
<dbReference type="GO" id="GO:0005730">
    <property type="term" value="C:nucleolus"/>
    <property type="evidence" value="ECO:0007669"/>
    <property type="project" value="TreeGrafter"/>
</dbReference>
<feature type="region of interest" description="Disordered" evidence="4">
    <location>
        <begin position="129"/>
        <end position="192"/>
    </location>
</feature>
<reference evidence="5 6" key="1">
    <citation type="submission" date="2019-04" db="EMBL/GenBank/DDBJ databases">
        <authorList>
            <consortium name="Wellcome Sanger Institute Data Sharing"/>
        </authorList>
    </citation>
    <scope>NUCLEOTIDE SEQUENCE [LARGE SCALE GENOMIC DNA]</scope>
</reference>
<dbReference type="PANTHER" id="PTHR34253">
    <property type="entry name" value="PROTEIN LLP HOMOLOG"/>
    <property type="match status" value="1"/>
</dbReference>
<feature type="compositionally biased region" description="Basic residues" evidence="4">
    <location>
        <begin position="168"/>
        <end position="192"/>
    </location>
</feature>
<evidence type="ECO:0000313" key="5">
    <source>
        <dbReference type="Ensembl" id="ENSSFOP00015008693.1"/>
    </source>
</evidence>
<feature type="compositionally biased region" description="Basic and acidic residues" evidence="4">
    <location>
        <begin position="143"/>
        <end position="159"/>
    </location>
</feature>
<keyword evidence="6" id="KW-1185">Reference proteome</keyword>
<dbReference type="Pfam" id="PF10169">
    <property type="entry name" value="LLPH"/>
    <property type="match status" value="1"/>
</dbReference>
<dbReference type="GO" id="GO:0001099">
    <property type="term" value="F:basal RNA polymerase II transcription machinery binding"/>
    <property type="evidence" value="ECO:0007669"/>
    <property type="project" value="TreeGrafter"/>
</dbReference>
<evidence type="ECO:0000256" key="2">
    <source>
        <dbReference type="ARBA" id="ARBA00034141"/>
    </source>
</evidence>
<accession>A0A8C9RBF4</accession>
<reference evidence="5" key="2">
    <citation type="submission" date="2025-08" db="UniProtKB">
        <authorList>
            <consortium name="Ensembl"/>
        </authorList>
    </citation>
    <scope>IDENTIFICATION</scope>
</reference>
<dbReference type="Proteomes" id="UP000694397">
    <property type="component" value="Chromosome 21"/>
</dbReference>
<evidence type="ECO:0000256" key="3">
    <source>
        <dbReference type="ARBA" id="ARBA00034144"/>
    </source>
</evidence>